<evidence type="ECO:0000313" key="3">
    <source>
        <dbReference type="Proteomes" id="UP000037035"/>
    </source>
</evidence>
<evidence type="ECO:0000313" key="2">
    <source>
        <dbReference type="EMBL" id="KNZ52383.1"/>
    </source>
</evidence>
<dbReference type="InterPro" id="IPR020471">
    <property type="entry name" value="AKR"/>
</dbReference>
<dbReference type="Proteomes" id="UP000037035">
    <property type="component" value="Unassembled WGS sequence"/>
</dbReference>
<gene>
    <name evidence="2" type="ORF">VP01_359g5</name>
</gene>
<accession>A0A0L6UV39</accession>
<feature type="domain" description="NADP-dependent oxidoreductase" evidence="1">
    <location>
        <begin position="20"/>
        <end position="368"/>
    </location>
</feature>
<dbReference type="PANTHER" id="PTHR42686:SF1">
    <property type="entry name" value="GH17980P-RELATED"/>
    <property type="match status" value="1"/>
</dbReference>
<dbReference type="OrthoDB" id="5286008at2759"/>
<comment type="caution">
    <text evidence="2">The sequence shown here is derived from an EMBL/GenBank/DDBJ whole genome shotgun (WGS) entry which is preliminary data.</text>
</comment>
<protein>
    <recommendedName>
        <fullName evidence="1">NADP-dependent oxidoreductase domain-containing protein</fullName>
    </recommendedName>
</protein>
<dbReference type="PANTHER" id="PTHR42686">
    <property type="entry name" value="GH17980P-RELATED"/>
    <property type="match status" value="1"/>
</dbReference>
<organism evidence="2 3">
    <name type="scientific">Puccinia sorghi</name>
    <dbReference type="NCBI Taxonomy" id="27349"/>
    <lineage>
        <taxon>Eukaryota</taxon>
        <taxon>Fungi</taxon>
        <taxon>Dikarya</taxon>
        <taxon>Basidiomycota</taxon>
        <taxon>Pucciniomycotina</taxon>
        <taxon>Pucciniomycetes</taxon>
        <taxon>Pucciniales</taxon>
        <taxon>Pucciniaceae</taxon>
        <taxon>Puccinia</taxon>
    </lineage>
</organism>
<dbReference type="EMBL" id="LAVV01008612">
    <property type="protein sequence ID" value="KNZ52383.1"/>
    <property type="molecule type" value="Genomic_DNA"/>
</dbReference>
<sequence length="398" mass="44180">MTASHNSNKPQIDAPLPLSPIILGGATFQSHIYNSDEELKRNTPESTLLFALRNGINAIDTSPYYGNSESVIGKILSKPDFRAEFPRRSVVFPLERPFLDFNLSSYCILTKCGRYGPKTKDFDYSPDRIIRSVKESCRLMGTDYLDVVYLHDVEFVAEDHGEFRKGGHCIVSLDHPKPQLDPAPQTETYAQSYGPGDDTIVSAAKALFQLKQEGVIRRVGISGKLQFFHFFGYPLGTLLRMSHLIAAKLGSPLDVVMSYSCLTLQNNALEHYLGYFNATGVGQIISASPLGNGLLTTRGPHDWHPAPEALRQNIKELATTVQASYHLPLERLALHHSLYFPHTVIGFSSIEEVKTALDVLEQVRNPQDDVSLGVAKAAIKDALKTSGFLDWSWPMICD</sequence>
<dbReference type="VEuPathDB" id="FungiDB:VP01_359g5"/>
<dbReference type="GO" id="GO:0005829">
    <property type="term" value="C:cytosol"/>
    <property type="evidence" value="ECO:0007669"/>
    <property type="project" value="TreeGrafter"/>
</dbReference>
<dbReference type="STRING" id="27349.A0A0L6UV39"/>
<proteinExistence type="predicted"/>
<dbReference type="GO" id="GO:0070485">
    <property type="term" value="P:dehydro-D-arabinono-1,4-lactone biosynthetic process"/>
    <property type="evidence" value="ECO:0007669"/>
    <property type="project" value="TreeGrafter"/>
</dbReference>
<dbReference type="SUPFAM" id="SSF51430">
    <property type="entry name" value="NAD(P)-linked oxidoreductase"/>
    <property type="match status" value="1"/>
</dbReference>
<keyword evidence="3" id="KW-1185">Reference proteome</keyword>
<evidence type="ECO:0000259" key="1">
    <source>
        <dbReference type="Pfam" id="PF00248"/>
    </source>
</evidence>
<dbReference type="GO" id="GO:0045290">
    <property type="term" value="F:D-arabinose 1-dehydrogenase [NAD(P)+] activity"/>
    <property type="evidence" value="ECO:0007669"/>
    <property type="project" value="TreeGrafter"/>
</dbReference>
<name>A0A0L6UV39_9BASI</name>
<reference evidence="2 3" key="1">
    <citation type="submission" date="2015-08" db="EMBL/GenBank/DDBJ databases">
        <title>Next Generation Sequencing and Analysis of the Genome of Puccinia sorghi L Schw, the Causal Agent of Maize Common Rust.</title>
        <authorList>
            <person name="Rochi L."/>
            <person name="Burguener G."/>
            <person name="Darino M."/>
            <person name="Turjanski A."/>
            <person name="Kreff E."/>
            <person name="Dieguez M.J."/>
            <person name="Sacco F."/>
        </authorList>
    </citation>
    <scope>NUCLEOTIDE SEQUENCE [LARGE SCALE GENOMIC DNA]</scope>
    <source>
        <strain evidence="2 3">RO10H11247</strain>
    </source>
</reference>
<dbReference type="InterPro" id="IPR036812">
    <property type="entry name" value="NAD(P)_OxRdtase_dom_sf"/>
</dbReference>
<dbReference type="Gene3D" id="3.20.20.100">
    <property type="entry name" value="NADP-dependent oxidoreductase domain"/>
    <property type="match status" value="1"/>
</dbReference>
<dbReference type="InterPro" id="IPR023210">
    <property type="entry name" value="NADP_OxRdtase_dom"/>
</dbReference>
<dbReference type="Pfam" id="PF00248">
    <property type="entry name" value="Aldo_ket_red"/>
    <property type="match status" value="1"/>
</dbReference>
<dbReference type="AlphaFoldDB" id="A0A0L6UV39"/>